<dbReference type="EMBL" id="JABAIL010000040">
    <property type="protein sequence ID" value="NLR95090.1"/>
    <property type="molecule type" value="Genomic_DNA"/>
</dbReference>
<protein>
    <submittedName>
        <fullName evidence="1">Uncharacterized protein</fullName>
    </submittedName>
</protein>
<gene>
    <name evidence="1" type="ORF">HGP29_28075</name>
</gene>
<name>A0A7X8XZL3_9BACT</name>
<organism evidence="1 2">
    <name type="scientific">Flammeovirga agarivorans</name>
    <dbReference type="NCBI Taxonomy" id="2726742"/>
    <lineage>
        <taxon>Bacteria</taxon>
        <taxon>Pseudomonadati</taxon>
        <taxon>Bacteroidota</taxon>
        <taxon>Cytophagia</taxon>
        <taxon>Cytophagales</taxon>
        <taxon>Flammeovirgaceae</taxon>
        <taxon>Flammeovirga</taxon>
    </lineage>
</organism>
<dbReference type="AlphaFoldDB" id="A0A7X8XZL3"/>
<sequence>MQYSEPEILLSQESPNCPIKAIVEQDDRVVYFYLWSQDNSKYNVKSCWVRNLKEAPEKLNSVEMERGLPPMQPKQFCKYPLGEGKLNKSDLQILWNEEGDSAILLEKGRILSIIPSWSGDKGFHGYAKNCLDNSSLAWELTTENTYIKRASKAV</sequence>
<dbReference type="RefSeq" id="WP_168885794.1">
    <property type="nucleotide sequence ID" value="NZ_JABAIL010000040.1"/>
</dbReference>
<accession>A0A7X8XZL3</accession>
<dbReference type="Proteomes" id="UP000585050">
    <property type="component" value="Unassembled WGS sequence"/>
</dbReference>
<evidence type="ECO:0000313" key="2">
    <source>
        <dbReference type="Proteomes" id="UP000585050"/>
    </source>
</evidence>
<evidence type="ECO:0000313" key="1">
    <source>
        <dbReference type="EMBL" id="NLR95090.1"/>
    </source>
</evidence>
<reference evidence="1 2" key="1">
    <citation type="submission" date="2020-04" db="EMBL/GenBank/DDBJ databases">
        <title>Flammeovirga sp. SR4, a novel species isolated from seawater.</title>
        <authorList>
            <person name="Wang X."/>
        </authorList>
    </citation>
    <scope>NUCLEOTIDE SEQUENCE [LARGE SCALE GENOMIC DNA]</scope>
    <source>
        <strain evidence="1 2">SR4</strain>
    </source>
</reference>
<keyword evidence="2" id="KW-1185">Reference proteome</keyword>
<comment type="caution">
    <text evidence="1">The sequence shown here is derived from an EMBL/GenBank/DDBJ whole genome shotgun (WGS) entry which is preliminary data.</text>
</comment>
<proteinExistence type="predicted"/>